<dbReference type="Proteomes" id="UP000007875">
    <property type="component" value="Unassembled WGS sequence"/>
</dbReference>
<reference evidence="3" key="2">
    <citation type="submission" date="2025-08" db="UniProtKB">
        <authorList>
            <consortium name="Ensembl"/>
        </authorList>
    </citation>
    <scope>IDENTIFICATION</scope>
</reference>
<feature type="region of interest" description="Disordered" evidence="1">
    <location>
        <begin position="45"/>
        <end position="70"/>
    </location>
</feature>
<dbReference type="Ensembl" id="ENSCSAVT00000005559.1">
    <property type="protein sequence ID" value="ENSCSAVP00000005486.1"/>
    <property type="gene ID" value="ENSCSAVG00000003281.1"/>
</dbReference>
<dbReference type="InParanoid" id="H2YJI7"/>
<evidence type="ECO:0000259" key="2">
    <source>
        <dbReference type="Pfam" id="PF07679"/>
    </source>
</evidence>
<keyword evidence="4" id="KW-1185">Reference proteome</keyword>
<feature type="compositionally biased region" description="Basic and acidic residues" evidence="1">
    <location>
        <begin position="45"/>
        <end position="64"/>
    </location>
</feature>
<dbReference type="InterPro" id="IPR013783">
    <property type="entry name" value="Ig-like_fold"/>
</dbReference>
<dbReference type="AlphaFoldDB" id="H2YJI7"/>
<dbReference type="InterPro" id="IPR013098">
    <property type="entry name" value="Ig_I-set"/>
</dbReference>
<dbReference type="HOGENOM" id="CLU_1348532_0_0_1"/>
<reference evidence="4" key="1">
    <citation type="submission" date="2003-08" db="EMBL/GenBank/DDBJ databases">
        <authorList>
            <person name="Birren B."/>
            <person name="Nusbaum C."/>
            <person name="Abebe A."/>
            <person name="Abouelleil A."/>
            <person name="Adekoya E."/>
            <person name="Ait-zahra M."/>
            <person name="Allen N."/>
            <person name="Allen T."/>
            <person name="An P."/>
            <person name="Anderson M."/>
            <person name="Anderson S."/>
            <person name="Arachchi H."/>
            <person name="Armbruster J."/>
            <person name="Bachantsang P."/>
            <person name="Baldwin J."/>
            <person name="Barry A."/>
            <person name="Bayul T."/>
            <person name="Blitshsteyn B."/>
            <person name="Bloom T."/>
            <person name="Blye J."/>
            <person name="Boguslavskiy L."/>
            <person name="Borowsky M."/>
            <person name="Boukhgalter B."/>
            <person name="Brunache A."/>
            <person name="Butler J."/>
            <person name="Calixte N."/>
            <person name="Calvo S."/>
            <person name="Camarata J."/>
            <person name="Campo K."/>
            <person name="Chang J."/>
            <person name="Cheshatsang Y."/>
            <person name="Citroen M."/>
            <person name="Collymore A."/>
            <person name="Considine T."/>
            <person name="Cook A."/>
            <person name="Cooke P."/>
            <person name="Corum B."/>
            <person name="Cuomo C."/>
            <person name="David R."/>
            <person name="Dawoe T."/>
            <person name="Degray S."/>
            <person name="Dodge S."/>
            <person name="Dooley K."/>
            <person name="Dorje P."/>
            <person name="Dorjee K."/>
            <person name="Dorris L."/>
            <person name="Duffey N."/>
            <person name="Dupes A."/>
            <person name="Elkins T."/>
            <person name="Engels R."/>
            <person name="Erickson J."/>
            <person name="Farina A."/>
            <person name="Faro S."/>
            <person name="Ferreira P."/>
            <person name="Fischer H."/>
            <person name="Fitzgerald M."/>
            <person name="Foley K."/>
            <person name="Gage D."/>
            <person name="Galagan J."/>
            <person name="Gearin G."/>
            <person name="Gnerre S."/>
            <person name="Gnirke A."/>
            <person name="Goyette A."/>
            <person name="Graham J."/>
            <person name="Grandbois E."/>
            <person name="Gyaltsen K."/>
            <person name="Hafez N."/>
            <person name="Hagopian D."/>
            <person name="Hagos B."/>
            <person name="Hall J."/>
            <person name="Hatcher B."/>
            <person name="Heller A."/>
            <person name="Higgins H."/>
            <person name="Honan T."/>
            <person name="Horn A."/>
            <person name="Houde N."/>
            <person name="Hughes L."/>
            <person name="Hulme W."/>
            <person name="Husby E."/>
            <person name="Iliev I."/>
            <person name="Jaffe D."/>
            <person name="Jones C."/>
            <person name="Kamal M."/>
            <person name="Kamat A."/>
            <person name="Kamvysselis M."/>
            <person name="Karlsson E."/>
            <person name="Kells C."/>
            <person name="Kieu A."/>
            <person name="Kisner P."/>
            <person name="Kodira C."/>
            <person name="Kulbokas E."/>
            <person name="Labutti K."/>
            <person name="Lama D."/>
            <person name="Landers T."/>
            <person name="Leger J."/>
            <person name="Levine S."/>
            <person name="Lewis D."/>
            <person name="Lewis T."/>
            <person name="Lindblad-toh K."/>
            <person name="Liu X."/>
            <person name="Lokyitsang T."/>
            <person name="Lokyitsang Y."/>
            <person name="Lucien O."/>
            <person name="Lui A."/>
            <person name="Ma L.J."/>
            <person name="Mabbitt R."/>
            <person name="Macdonald J."/>
            <person name="Maclean C."/>
            <person name="Major J."/>
            <person name="Manning J."/>
            <person name="Marabella R."/>
            <person name="Maru K."/>
            <person name="Matthews C."/>
            <person name="Mauceli E."/>
            <person name="Mccarthy M."/>
            <person name="Mcdonough S."/>
            <person name="Mcghee T."/>
            <person name="Meldrim J."/>
            <person name="Meneus L."/>
            <person name="Mesirov J."/>
            <person name="Mihalev A."/>
            <person name="Mihova T."/>
            <person name="Mikkelsen T."/>
            <person name="Mlenga V."/>
            <person name="Moru K."/>
            <person name="Mozes J."/>
            <person name="Mulrain L."/>
            <person name="Munson G."/>
            <person name="Naylor J."/>
            <person name="Newes C."/>
            <person name="Nguyen C."/>
            <person name="Nguyen N."/>
            <person name="Nguyen T."/>
            <person name="Nicol R."/>
            <person name="Nielsen C."/>
            <person name="Nizzari M."/>
            <person name="Norbu C."/>
            <person name="Norbu N."/>
            <person name="O'donnell P."/>
            <person name="Okoawo O."/>
            <person name="O'leary S."/>
            <person name="Omotosho B."/>
            <person name="O'neill K."/>
            <person name="Osman S."/>
            <person name="Parker S."/>
            <person name="Perrin D."/>
            <person name="Phunkhang P."/>
            <person name="Piqani B."/>
            <person name="Purcell S."/>
            <person name="Rachupka T."/>
            <person name="Ramasamy U."/>
            <person name="Rameau R."/>
            <person name="Ray V."/>
            <person name="Raymond C."/>
            <person name="Retta R."/>
            <person name="Richardson S."/>
            <person name="Rise C."/>
            <person name="Rodriguez J."/>
            <person name="Rogers J."/>
            <person name="Rogov P."/>
            <person name="Rutman M."/>
            <person name="Schupbach R."/>
            <person name="Seaman C."/>
            <person name="Settipalli S."/>
            <person name="Sharpe T."/>
            <person name="Sheridan J."/>
            <person name="Sherpa N."/>
            <person name="Shi J."/>
            <person name="Smirnov S."/>
            <person name="Smith C."/>
            <person name="Sougnez C."/>
            <person name="Spencer B."/>
            <person name="Stalker J."/>
            <person name="Stange-thomann N."/>
            <person name="Stavropoulos S."/>
            <person name="Stetson K."/>
            <person name="Stone C."/>
            <person name="Stone S."/>
            <person name="Stubbs M."/>
            <person name="Talamas J."/>
            <person name="Tchuinga P."/>
            <person name="Tenzing P."/>
            <person name="Tesfaye S."/>
            <person name="Theodore J."/>
            <person name="Thoulutsang Y."/>
            <person name="Topham K."/>
            <person name="Towey S."/>
            <person name="Tsamla T."/>
            <person name="Tsomo N."/>
            <person name="Vallee D."/>
            <person name="Vassiliev H."/>
            <person name="Venkataraman V."/>
            <person name="Vinson J."/>
            <person name="Vo A."/>
            <person name="Wade C."/>
            <person name="Wang S."/>
            <person name="Wangchuk T."/>
            <person name="Wangdi T."/>
            <person name="Whittaker C."/>
            <person name="Wilkinson J."/>
            <person name="Wu Y."/>
            <person name="Wyman D."/>
            <person name="Yadav S."/>
            <person name="Yang S."/>
            <person name="Yang X."/>
            <person name="Yeager S."/>
            <person name="Yee E."/>
            <person name="Young G."/>
            <person name="Zainoun J."/>
            <person name="Zembeck L."/>
            <person name="Zimmer A."/>
            <person name="Zody M."/>
            <person name="Lander E."/>
        </authorList>
    </citation>
    <scope>NUCLEOTIDE SEQUENCE [LARGE SCALE GENOMIC DNA]</scope>
</reference>
<dbReference type="Pfam" id="PF07679">
    <property type="entry name" value="I-set"/>
    <property type="match status" value="1"/>
</dbReference>
<reference evidence="3" key="3">
    <citation type="submission" date="2025-09" db="UniProtKB">
        <authorList>
            <consortium name="Ensembl"/>
        </authorList>
    </citation>
    <scope>IDENTIFICATION</scope>
</reference>
<evidence type="ECO:0000256" key="1">
    <source>
        <dbReference type="SAM" id="MobiDB-lite"/>
    </source>
</evidence>
<proteinExistence type="predicted"/>
<dbReference type="Gene3D" id="2.60.40.10">
    <property type="entry name" value="Immunoglobulins"/>
    <property type="match status" value="1"/>
</dbReference>
<feature type="domain" description="Immunoglobulin I-set" evidence="2">
    <location>
        <begin position="82"/>
        <end position="161"/>
    </location>
</feature>
<sequence>MANEKFTCEVMTPLTTFDTKVNFEFENGEFDEILEKSAELLREEEEMRKMRMDERQKKKDEKKKGTTGTTEKAVVPIIADMMEYQVEDDGTIKIFVQANKELDETSWLINSQSVDSERHQTEIDGKRAILKIKEPCVDDAATYTCIMTSSALKCEASADLTGNVFKKLLLDSAEIRIKSEPDCDVTTDVENAIEVTDEVDLAS</sequence>
<evidence type="ECO:0000313" key="4">
    <source>
        <dbReference type="Proteomes" id="UP000007875"/>
    </source>
</evidence>
<organism evidence="3 4">
    <name type="scientific">Ciona savignyi</name>
    <name type="common">Pacific transparent sea squirt</name>
    <dbReference type="NCBI Taxonomy" id="51511"/>
    <lineage>
        <taxon>Eukaryota</taxon>
        <taxon>Metazoa</taxon>
        <taxon>Chordata</taxon>
        <taxon>Tunicata</taxon>
        <taxon>Ascidiacea</taxon>
        <taxon>Phlebobranchia</taxon>
        <taxon>Cionidae</taxon>
        <taxon>Ciona</taxon>
    </lineage>
</organism>
<dbReference type="InterPro" id="IPR036179">
    <property type="entry name" value="Ig-like_dom_sf"/>
</dbReference>
<dbReference type="SUPFAM" id="SSF48726">
    <property type="entry name" value="Immunoglobulin"/>
    <property type="match status" value="1"/>
</dbReference>
<accession>H2YJI7</accession>
<evidence type="ECO:0000313" key="3">
    <source>
        <dbReference type="Ensembl" id="ENSCSAVP00000005486.1"/>
    </source>
</evidence>
<protein>
    <recommendedName>
        <fullName evidence="2">Immunoglobulin I-set domain-containing protein</fullName>
    </recommendedName>
</protein>
<name>H2YJI7_CIOSA</name>